<dbReference type="EMBL" id="AP019860">
    <property type="protein sequence ID" value="BBM84445.1"/>
    <property type="molecule type" value="Genomic_DNA"/>
</dbReference>
<sequence length="412" mass="45839">MSIFIDSSTIVNESEGEQLQNTTTDRMRVSNIVTQFDAQFRYNKQDLLWGESGNNGGGTSIHLPNESSVQMSTGDGNDGSHARRRTNIWFRYQLGIINVIEQAFVFAAGKENLKQQVGIYDDDNGILLQLDNTIAKLILKSSTIGNITIEQQNWNGDKLNGTGESGISIDWTKAQLMRIELQWRGVGAIKIYFQIEDRYILAHTIHNVNMRDSVYMTTANLPLTYEIFNDGAVAGASSMKQLSSTIYSEGGTDANNLKGDLRAGDSGDDFIPTTNTEKAILAIRPKLTFNGITNRGQIWPYDIKFHVADNEECRFIIYIGAQVPDGDWNSVGDDSIAEFNNNMTSFTPGLPLVQEFVLENRSEFSQIAEEFLRSPLVLNEDGTTQTILLITSKNLTGGTASSRCSIKWKEQK</sequence>
<feature type="compositionally biased region" description="Polar residues" evidence="1">
    <location>
        <begin position="65"/>
        <end position="75"/>
    </location>
</feature>
<dbReference type="AlphaFoldDB" id="A0A5S9IPS5"/>
<dbReference type="RefSeq" id="WP_151968601.1">
    <property type="nucleotide sequence ID" value="NZ_AP019860.1"/>
</dbReference>
<proteinExistence type="predicted"/>
<keyword evidence="3" id="KW-1185">Reference proteome</keyword>
<evidence type="ECO:0000313" key="3">
    <source>
        <dbReference type="Proteomes" id="UP000326354"/>
    </source>
</evidence>
<name>A0A5S9IPS5_UABAM</name>
<reference evidence="2 3" key="1">
    <citation type="submission" date="2019-08" db="EMBL/GenBank/DDBJ databases">
        <title>Complete genome sequence of Candidatus Uab amorphum.</title>
        <authorList>
            <person name="Shiratori T."/>
            <person name="Suzuki S."/>
            <person name="Kakizawa Y."/>
            <person name="Ishida K."/>
        </authorList>
    </citation>
    <scope>NUCLEOTIDE SEQUENCE [LARGE SCALE GENOMIC DNA]</scope>
    <source>
        <strain evidence="2 3">SRT547</strain>
    </source>
</reference>
<accession>A0A5S9IPS5</accession>
<dbReference type="KEGG" id="uam:UABAM_02805"/>
<organism evidence="2 3">
    <name type="scientific">Uabimicrobium amorphum</name>
    <dbReference type="NCBI Taxonomy" id="2596890"/>
    <lineage>
        <taxon>Bacteria</taxon>
        <taxon>Pseudomonadati</taxon>
        <taxon>Planctomycetota</taxon>
        <taxon>Candidatus Uabimicrobiia</taxon>
        <taxon>Candidatus Uabimicrobiales</taxon>
        <taxon>Candidatus Uabimicrobiaceae</taxon>
        <taxon>Candidatus Uabimicrobium</taxon>
    </lineage>
</organism>
<dbReference type="Proteomes" id="UP000326354">
    <property type="component" value="Chromosome"/>
</dbReference>
<feature type="region of interest" description="Disordered" evidence="1">
    <location>
        <begin position="58"/>
        <end position="80"/>
    </location>
</feature>
<evidence type="ECO:0000313" key="2">
    <source>
        <dbReference type="EMBL" id="BBM84445.1"/>
    </source>
</evidence>
<protein>
    <submittedName>
        <fullName evidence="2">Uncharacterized protein</fullName>
    </submittedName>
</protein>
<gene>
    <name evidence="2" type="ORF">UABAM_02805</name>
</gene>
<evidence type="ECO:0000256" key="1">
    <source>
        <dbReference type="SAM" id="MobiDB-lite"/>
    </source>
</evidence>